<evidence type="ECO:0000256" key="2">
    <source>
        <dbReference type="ARBA" id="ARBA00004141"/>
    </source>
</evidence>
<keyword evidence="5" id="KW-0808">Transferase</keyword>
<dbReference type="Gene3D" id="3.30.450.20">
    <property type="entry name" value="PAS domain"/>
    <property type="match status" value="2"/>
</dbReference>
<keyword evidence="9" id="KW-0067">ATP-binding</keyword>
<evidence type="ECO:0000256" key="3">
    <source>
        <dbReference type="ARBA" id="ARBA00012438"/>
    </source>
</evidence>
<dbReference type="Gene3D" id="1.10.287.130">
    <property type="match status" value="1"/>
</dbReference>
<evidence type="ECO:0000256" key="5">
    <source>
        <dbReference type="ARBA" id="ARBA00022679"/>
    </source>
</evidence>
<dbReference type="CDD" id="cd00130">
    <property type="entry name" value="PAS"/>
    <property type="match status" value="2"/>
</dbReference>
<dbReference type="PROSITE" id="PS50113">
    <property type="entry name" value="PAC"/>
    <property type="match status" value="2"/>
</dbReference>
<dbReference type="RefSeq" id="WP_267532883.1">
    <property type="nucleotide sequence ID" value="NZ_JAPNKA010000001.1"/>
</dbReference>
<reference evidence="16 17" key="1">
    <citation type="submission" date="2022-11" db="EMBL/GenBank/DDBJ databases">
        <title>Minimal conservation of predation-associated metabolite biosynthetic gene clusters underscores biosynthetic potential of Myxococcota including descriptions for ten novel species: Archangium lansinium sp. nov., Myxococcus landrumus sp. nov., Nannocystis bai.</title>
        <authorList>
            <person name="Ahearne A."/>
            <person name="Stevens C."/>
            <person name="Phillips K."/>
        </authorList>
    </citation>
    <scope>NUCLEOTIDE SEQUENCE [LARGE SCALE GENOMIC DNA]</scope>
    <source>
        <strain evidence="16 17">MIWBW</strain>
    </source>
</reference>
<dbReference type="Pfam" id="PF08448">
    <property type="entry name" value="PAS_4"/>
    <property type="match status" value="2"/>
</dbReference>
<feature type="domain" description="PAC" evidence="15">
    <location>
        <begin position="244"/>
        <end position="296"/>
    </location>
</feature>
<gene>
    <name evidence="16" type="ORF">OV287_05305</name>
</gene>
<dbReference type="InterPro" id="IPR000700">
    <property type="entry name" value="PAS-assoc_C"/>
</dbReference>
<keyword evidence="10" id="KW-1133">Transmembrane helix</keyword>
<evidence type="ECO:0000259" key="14">
    <source>
        <dbReference type="PROSITE" id="PS50112"/>
    </source>
</evidence>
<dbReference type="InterPro" id="IPR050351">
    <property type="entry name" value="BphY/WalK/GraS-like"/>
</dbReference>
<dbReference type="Proteomes" id="UP001207654">
    <property type="component" value="Unassembled WGS sequence"/>
</dbReference>
<organism evidence="16 17">
    <name type="scientific">Archangium lansingense</name>
    <dbReference type="NCBI Taxonomy" id="2995310"/>
    <lineage>
        <taxon>Bacteria</taxon>
        <taxon>Pseudomonadati</taxon>
        <taxon>Myxococcota</taxon>
        <taxon>Myxococcia</taxon>
        <taxon>Myxococcales</taxon>
        <taxon>Cystobacterineae</taxon>
        <taxon>Archangiaceae</taxon>
        <taxon>Archangium</taxon>
    </lineage>
</organism>
<dbReference type="PRINTS" id="PR00344">
    <property type="entry name" value="BCTRLSENSOR"/>
</dbReference>
<dbReference type="SUPFAM" id="SSF55874">
    <property type="entry name" value="ATPase domain of HSP90 chaperone/DNA topoisomerase II/histidine kinase"/>
    <property type="match status" value="1"/>
</dbReference>
<keyword evidence="6" id="KW-0812">Transmembrane</keyword>
<sequence length="654" mass="72517">MGALADLLATRREDILQRFEHEVRAHFSMEQLPRSAILDTVPVLLEELYELLRTTSSGETASAVDNSVRQTARTHRIQRRALGYDVTQIVREYGLLRDCILALLEEAGDALVIAEQRLLHRGLDVAMADAVADSEHGQDEERQKAEQDRAALLERERTARSEAEQQRALLEGVIAQSGDAIIVADAQGVLRLFNPEAERQHGVPLREVGPRQWVQTYGLSDEEGHPLPLERVPLYRALQGEHVSDEQLWIRRPDGTRLPISVTARPLVRPDGTPDGAVFTARDIALRRALAQEREEALALLDTLLATVPVGISCLDRDLRYVRINPTLAAINGVSVEQTLGRTLGEVIPDLASIIEPHYLRVFETGEPERNMEVSVPPPRQGGAIGHYLLSYAPVKDREGRTLMVASAVVDITDLKRFEEQLRQTAEFRERFLGIVSHDLRNPLGIINLSATLMLRQEALPERGLRLAQRIALNAEQMARMIGDLLDLTRGRLGGGIPIEPAPCDLGPLGRRVVSELEVAHPTRELRLEARGNLQGEWDQDRLAQLLGNLLRNAVDYSPEDTPITLALHDEGAQVRLEVRNQGEPIPAGLVPDLFEPFRQGELRGTRPTSGLGLGLYIVQQIAVAHGGSVEVRSTREGGTVFTVRLPRVTSRRA</sequence>
<dbReference type="InterPro" id="IPR036890">
    <property type="entry name" value="HATPase_C_sf"/>
</dbReference>
<evidence type="ECO:0000256" key="12">
    <source>
        <dbReference type="ARBA" id="ARBA00023136"/>
    </source>
</evidence>
<dbReference type="SUPFAM" id="SSF47384">
    <property type="entry name" value="Homodimeric domain of signal transducing histidine kinase"/>
    <property type="match status" value="1"/>
</dbReference>
<comment type="subcellular location">
    <subcellularLocation>
        <location evidence="2">Membrane</location>
        <topology evidence="2">Multi-pass membrane protein</topology>
    </subcellularLocation>
</comment>
<evidence type="ECO:0000256" key="4">
    <source>
        <dbReference type="ARBA" id="ARBA00022553"/>
    </source>
</evidence>
<evidence type="ECO:0000256" key="6">
    <source>
        <dbReference type="ARBA" id="ARBA00022692"/>
    </source>
</evidence>
<dbReference type="CDD" id="cd00082">
    <property type="entry name" value="HisKA"/>
    <property type="match status" value="1"/>
</dbReference>
<evidence type="ECO:0000313" key="17">
    <source>
        <dbReference type="Proteomes" id="UP001207654"/>
    </source>
</evidence>
<dbReference type="CDD" id="cd00075">
    <property type="entry name" value="HATPase"/>
    <property type="match status" value="1"/>
</dbReference>
<keyword evidence="12" id="KW-0472">Membrane</keyword>
<keyword evidence="7" id="KW-0547">Nucleotide-binding</keyword>
<evidence type="ECO:0000313" key="16">
    <source>
        <dbReference type="EMBL" id="MCY1073895.1"/>
    </source>
</evidence>
<protein>
    <recommendedName>
        <fullName evidence="3">histidine kinase</fullName>
        <ecNumber evidence="3">2.7.13.3</ecNumber>
    </recommendedName>
</protein>
<dbReference type="SMART" id="SM00091">
    <property type="entry name" value="PAS"/>
    <property type="match status" value="2"/>
</dbReference>
<dbReference type="PANTHER" id="PTHR42878">
    <property type="entry name" value="TWO-COMPONENT HISTIDINE KINASE"/>
    <property type="match status" value="1"/>
</dbReference>
<feature type="domain" description="PAC" evidence="15">
    <location>
        <begin position="370"/>
        <end position="424"/>
    </location>
</feature>
<dbReference type="InterPro" id="IPR013656">
    <property type="entry name" value="PAS_4"/>
</dbReference>
<dbReference type="InterPro" id="IPR035965">
    <property type="entry name" value="PAS-like_dom_sf"/>
</dbReference>
<keyword evidence="8" id="KW-0418">Kinase</keyword>
<dbReference type="SMART" id="SM00387">
    <property type="entry name" value="HATPase_c"/>
    <property type="match status" value="1"/>
</dbReference>
<dbReference type="InterPro" id="IPR003594">
    <property type="entry name" value="HATPase_dom"/>
</dbReference>
<dbReference type="InterPro" id="IPR005467">
    <property type="entry name" value="His_kinase_dom"/>
</dbReference>
<evidence type="ECO:0000256" key="9">
    <source>
        <dbReference type="ARBA" id="ARBA00022840"/>
    </source>
</evidence>
<keyword evidence="11" id="KW-0902">Two-component regulatory system</keyword>
<evidence type="ECO:0000259" key="13">
    <source>
        <dbReference type="PROSITE" id="PS50109"/>
    </source>
</evidence>
<dbReference type="PROSITE" id="PS50109">
    <property type="entry name" value="HIS_KIN"/>
    <property type="match status" value="1"/>
</dbReference>
<name>A0ABT3ZWY2_9BACT</name>
<keyword evidence="4" id="KW-0597">Phosphoprotein</keyword>
<proteinExistence type="predicted"/>
<feature type="domain" description="PAS" evidence="14">
    <location>
        <begin position="297"/>
        <end position="357"/>
    </location>
</feature>
<dbReference type="InterPro" id="IPR003661">
    <property type="entry name" value="HisK_dim/P_dom"/>
</dbReference>
<evidence type="ECO:0000259" key="15">
    <source>
        <dbReference type="PROSITE" id="PS50113"/>
    </source>
</evidence>
<dbReference type="Gene3D" id="3.30.565.10">
    <property type="entry name" value="Histidine kinase-like ATPase, C-terminal domain"/>
    <property type="match status" value="1"/>
</dbReference>
<dbReference type="Pfam" id="PF00512">
    <property type="entry name" value="HisKA"/>
    <property type="match status" value="1"/>
</dbReference>
<evidence type="ECO:0000256" key="1">
    <source>
        <dbReference type="ARBA" id="ARBA00000085"/>
    </source>
</evidence>
<evidence type="ECO:0000256" key="11">
    <source>
        <dbReference type="ARBA" id="ARBA00023012"/>
    </source>
</evidence>
<dbReference type="EC" id="2.7.13.3" evidence="3"/>
<dbReference type="Pfam" id="PF02518">
    <property type="entry name" value="HATPase_c"/>
    <property type="match status" value="1"/>
</dbReference>
<comment type="caution">
    <text evidence="16">The sequence shown here is derived from an EMBL/GenBank/DDBJ whole genome shotgun (WGS) entry which is preliminary data.</text>
</comment>
<evidence type="ECO:0000256" key="7">
    <source>
        <dbReference type="ARBA" id="ARBA00022741"/>
    </source>
</evidence>
<comment type="catalytic activity">
    <reaction evidence="1">
        <text>ATP + protein L-histidine = ADP + protein N-phospho-L-histidine.</text>
        <dbReference type="EC" id="2.7.13.3"/>
    </reaction>
</comment>
<dbReference type="SMART" id="SM00388">
    <property type="entry name" value="HisKA"/>
    <property type="match status" value="1"/>
</dbReference>
<evidence type="ECO:0000256" key="8">
    <source>
        <dbReference type="ARBA" id="ARBA00022777"/>
    </source>
</evidence>
<dbReference type="InterPro" id="IPR036097">
    <property type="entry name" value="HisK_dim/P_sf"/>
</dbReference>
<dbReference type="PROSITE" id="PS50112">
    <property type="entry name" value="PAS"/>
    <property type="match status" value="1"/>
</dbReference>
<keyword evidence="17" id="KW-1185">Reference proteome</keyword>
<feature type="domain" description="Histidine kinase" evidence="13">
    <location>
        <begin position="435"/>
        <end position="650"/>
    </location>
</feature>
<dbReference type="PANTHER" id="PTHR42878:SF7">
    <property type="entry name" value="SENSOR HISTIDINE KINASE GLRK"/>
    <property type="match status" value="1"/>
</dbReference>
<dbReference type="NCBIfam" id="TIGR00229">
    <property type="entry name" value="sensory_box"/>
    <property type="match status" value="2"/>
</dbReference>
<dbReference type="EMBL" id="JAPNKA010000001">
    <property type="protein sequence ID" value="MCY1073895.1"/>
    <property type="molecule type" value="Genomic_DNA"/>
</dbReference>
<evidence type="ECO:0000256" key="10">
    <source>
        <dbReference type="ARBA" id="ARBA00022989"/>
    </source>
</evidence>
<dbReference type="InterPro" id="IPR000014">
    <property type="entry name" value="PAS"/>
</dbReference>
<dbReference type="InterPro" id="IPR004358">
    <property type="entry name" value="Sig_transdc_His_kin-like_C"/>
</dbReference>
<dbReference type="SUPFAM" id="SSF55785">
    <property type="entry name" value="PYP-like sensor domain (PAS domain)"/>
    <property type="match status" value="2"/>
</dbReference>
<accession>A0ABT3ZWY2</accession>